<dbReference type="InterPro" id="IPR009056">
    <property type="entry name" value="Cyt_c-like_dom"/>
</dbReference>
<dbReference type="AlphaFoldDB" id="A0A193GHP2"/>
<dbReference type="EMBL" id="CP016172">
    <property type="protein sequence ID" value="ANN78951.1"/>
    <property type="molecule type" value="Genomic_DNA"/>
</dbReference>
<dbReference type="OrthoDB" id="9814063at2"/>
<keyword evidence="3 6" id="KW-0479">Metal-binding</keyword>
<dbReference type="PRINTS" id="PR00606">
    <property type="entry name" value="CYTCHROMECID"/>
</dbReference>
<evidence type="ECO:0000259" key="8">
    <source>
        <dbReference type="PROSITE" id="PS51007"/>
    </source>
</evidence>
<keyword evidence="7" id="KW-0732">Signal</keyword>
<feature type="binding site" description="covalent" evidence="6">
    <location>
        <position position="46"/>
    </location>
    <ligand>
        <name>heme c</name>
        <dbReference type="ChEBI" id="CHEBI:61717"/>
    </ligand>
</feature>
<feature type="domain" description="Cytochrome c" evidence="8">
    <location>
        <begin position="28"/>
        <end position="113"/>
    </location>
</feature>
<keyword evidence="10" id="KW-1185">Reference proteome</keyword>
<organism evidence="9 10">
    <name type="scientific">Bordetella flabilis</name>
    <dbReference type="NCBI Taxonomy" id="463014"/>
    <lineage>
        <taxon>Bacteria</taxon>
        <taxon>Pseudomonadati</taxon>
        <taxon>Pseudomonadota</taxon>
        <taxon>Betaproteobacteria</taxon>
        <taxon>Burkholderiales</taxon>
        <taxon>Alcaligenaceae</taxon>
        <taxon>Bordetella</taxon>
    </lineage>
</organism>
<evidence type="ECO:0000256" key="2">
    <source>
        <dbReference type="ARBA" id="ARBA00022617"/>
    </source>
</evidence>
<comment type="PTM">
    <text evidence="6">Binds 1 heme c group covalently per subunit.</text>
</comment>
<protein>
    <submittedName>
        <fullName evidence="9">Cytochrome C</fullName>
    </submittedName>
</protein>
<keyword evidence="1" id="KW-0813">Transport</keyword>
<name>A0A193GHP2_9BORD</name>
<proteinExistence type="predicted"/>
<evidence type="ECO:0000256" key="4">
    <source>
        <dbReference type="ARBA" id="ARBA00022982"/>
    </source>
</evidence>
<dbReference type="GO" id="GO:0009055">
    <property type="term" value="F:electron transfer activity"/>
    <property type="evidence" value="ECO:0007669"/>
    <property type="project" value="InterPro"/>
</dbReference>
<dbReference type="Proteomes" id="UP000091926">
    <property type="component" value="Chromosome"/>
</dbReference>
<dbReference type="Pfam" id="PF00034">
    <property type="entry name" value="Cytochrom_C"/>
    <property type="match status" value="1"/>
</dbReference>
<dbReference type="GO" id="GO:0020037">
    <property type="term" value="F:heme binding"/>
    <property type="evidence" value="ECO:0007669"/>
    <property type="project" value="InterPro"/>
</dbReference>
<evidence type="ECO:0000313" key="10">
    <source>
        <dbReference type="Proteomes" id="UP000091926"/>
    </source>
</evidence>
<feature type="binding site" description="covalent" evidence="6">
    <location>
        <position position="42"/>
    </location>
    <ligand>
        <name>heme c</name>
        <dbReference type="ChEBI" id="CHEBI:61717"/>
    </ligand>
</feature>
<feature type="chain" id="PRO_5008258996" evidence="7">
    <location>
        <begin position="27"/>
        <end position="116"/>
    </location>
</feature>
<dbReference type="RefSeq" id="WP_066660982.1">
    <property type="nucleotide sequence ID" value="NZ_CBCSCL010000012.1"/>
</dbReference>
<feature type="signal peptide" evidence="7">
    <location>
        <begin position="1"/>
        <end position="26"/>
    </location>
</feature>
<dbReference type="KEGG" id="bfz:BAU07_19135"/>
<dbReference type="STRING" id="463014.BAU07_19135"/>
<evidence type="ECO:0000313" key="9">
    <source>
        <dbReference type="EMBL" id="ANN78951.1"/>
    </source>
</evidence>
<dbReference type="InterPro" id="IPR002324">
    <property type="entry name" value="Cyt_c_ID"/>
</dbReference>
<dbReference type="InterPro" id="IPR036909">
    <property type="entry name" value="Cyt_c-like_dom_sf"/>
</dbReference>
<dbReference type="Gene3D" id="1.10.760.10">
    <property type="entry name" value="Cytochrome c-like domain"/>
    <property type="match status" value="1"/>
</dbReference>
<keyword evidence="5 6" id="KW-0408">Iron</keyword>
<evidence type="ECO:0000256" key="3">
    <source>
        <dbReference type="ARBA" id="ARBA00022723"/>
    </source>
</evidence>
<dbReference type="GO" id="GO:0005506">
    <property type="term" value="F:iron ion binding"/>
    <property type="evidence" value="ECO:0007669"/>
    <property type="project" value="InterPro"/>
</dbReference>
<sequence length="116" mass="11886">MPRIAAHSATLTALLLLGYTLSAAHAAPDVARATQLATQHACLGCHAADKKLVGPSYQDVASKYKDDAGARAHLAQKIKAGGAGVWGPVPMPPNPGLSDADVQVLVEWVLAGAPSR</sequence>
<evidence type="ECO:0000256" key="1">
    <source>
        <dbReference type="ARBA" id="ARBA00022448"/>
    </source>
</evidence>
<gene>
    <name evidence="9" type="ORF">BAU07_19135</name>
</gene>
<keyword evidence="4" id="KW-0249">Electron transport</keyword>
<evidence type="ECO:0000256" key="6">
    <source>
        <dbReference type="PIRSR" id="PIRSR602324-1"/>
    </source>
</evidence>
<dbReference type="PROSITE" id="PS51007">
    <property type="entry name" value="CYTC"/>
    <property type="match status" value="1"/>
</dbReference>
<evidence type="ECO:0000256" key="7">
    <source>
        <dbReference type="SAM" id="SignalP"/>
    </source>
</evidence>
<accession>A0A193GHP2</accession>
<keyword evidence="2 6" id="KW-0349">Heme</keyword>
<evidence type="ECO:0000256" key="5">
    <source>
        <dbReference type="ARBA" id="ARBA00023004"/>
    </source>
</evidence>
<feature type="binding site" description="covalent" evidence="6">
    <location>
        <position position="91"/>
    </location>
    <ligand>
        <name>heme c</name>
        <dbReference type="ChEBI" id="CHEBI:61717"/>
    </ligand>
</feature>
<reference evidence="9 10" key="1">
    <citation type="submission" date="2016-06" db="EMBL/GenBank/DDBJ databases">
        <title>Complete genome sequences of Bordetella bronchialis and Bordetella flabilis.</title>
        <authorList>
            <person name="LiPuma J.J."/>
            <person name="Spilker T."/>
        </authorList>
    </citation>
    <scope>NUCLEOTIDE SEQUENCE [LARGE SCALE GENOMIC DNA]</scope>
    <source>
        <strain evidence="9 10">AU10664</strain>
    </source>
</reference>
<dbReference type="SUPFAM" id="SSF46626">
    <property type="entry name" value="Cytochrome c"/>
    <property type="match status" value="1"/>
</dbReference>